<keyword evidence="1" id="KW-0175">Coiled coil</keyword>
<reference evidence="4" key="1">
    <citation type="submission" date="2023-07" db="EMBL/GenBank/DDBJ databases">
        <authorList>
            <person name="Yue Y."/>
        </authorList>
    </citation>
    <scope>NUCLEOTIDE SEQUENCE [LARGE SCALE GENOMIC DNA]</scope>
    <source>
        <strain evidence="4">D23</strain>
    </source>
</reference>
<sequence length="963" mass="107552">MKTKFNQLILLAFFALLSFTACQNEETQITNPSEQETIVPSSVLASLMSNTTANYGAYDDVLDGASCFSIELPVTIIVSDITIVIESVEDLDELEDLFEEFEGNEDILDFLFPITIIFNDYTEIVIENQEQLENFIDDCDDDDDEEVIECIDFVYPISFSIFNADFDVIDTVSIGSDEELYNFLEELEEDDNALIVSLNYPITLVYANGETIEVNSNEELAEAIEAAEDDCDDDDEEYECNEDNIAELLVECPWDIDDEFNDFDNYQIEFNADGSLEITEGDTTAIIEGNWELTDTDDGLKLILSNLTAFEQDLGGVWIVTECDDDYLEIERGDFTIELDQDCDDDEVDCSVAEINAGIVECPWLLETNLVDTTVAVYVYFTPDGQVLNANGSETAIGAWDLTLAGGYIYLTLEFDNEYQVLNGQWKVAECEDDELYLINEGNYIYLEQECDYEEFCSDENVEVNLKECVWNVVDYNGSNDLVEFDFDFTVNYDVFVSLNGDVVQEGNWSVSSNPGGLVLNIEILFENLSGTWQIIECDDDRLKLIRENEYVIIERDCDVNVNPFECYENDGYVLEQCDDNGDGFAVFNIYEAVPDCNTDQSVIITFHTSAVGAETNTDILEGATAYTNTSTPQTVYVRVTLFENQDVFYKYPVELIVENCNEGVFDCFSNFELEECANPNGVAEFNLSANTIGLIDCPYNFTASFHETLADAESGGASISNSESYFSDGGEVYLRVESETGNFEVYTIVLNVLDCNPFECFESFDAVIEKCDEGNDGFEVFDLTIAFANCTPSADVVTYHETQTDAVSGINAIANPEAYTNITVQQVLYVRVEIENQVQVFPLSIFVEDCGQGGDCTEGDVDGILAECTWIPVSYNGDDNLINWILDFEANSQVVIMSNGETTVTATYTTSESADGVIVTFDNVAEPEIQALSGSWVVVECSAEVLQLQNDNVNLVLERTCD</sequence>
<proteinExistence type="predicted"/>
<protein>
    <recommendedName>
        <fullName evidence="5">Lipocalin-like domain-containing protein</fullName>
    </recommendedName>
</protein>
<name>A0ABS7XUU2_9FLAO</name>
<accession>A0ABS7XUU2</accession>
<comment type="caution">
    <text evidence="3">The sequence shown here is derived from an EMBL/GenBank/DDBJ whole genome shotgun (WGS) entry which is preliminary data.</text>
</comment>
<evidence type="ECO:0000256" key="2">
    <source>
        <dbReference type="SAM" id="SignalP"/>
    </source>
</evidence>
<dbReference type="EMBL" id="JAIUJR010000012">
    <property type="protein sequence ID" value="MCA0133780.1"/>
    <property type="molecule type" value="Genomic_DNA"/>
</dbReference>
<dbReference type="RefSeq" id="WP_224531547.1">
    <property type="nucleotide sequence ID" value="NZ_JAIUJR010000012.1"/>
</dbReference>
<keyword evidence="4" id="KW-1185">Reference proteome</keyword>
<evidence type="ECO:0000256" key="1">
    <source>
        <dbReference type="SAM" id="Coils"/>
    </source>
</evidence>
<evidence type="ECO:0000313" key="4">
    <source>
        <dbReference type="Proteomes" id="UP001198901"/>
    </source>
</evidence>
<keyword evidence="2" id="KW-0732">Signal</keyword>
<gene>
    <name evidence="3" type="ORF">LBU54_14375</name>
</gene>
<evidence type="ECO:0000313" key="3">
    <source>
        <dbReference type="EMBL" id="MCA0133780.1"/>
    </source>
</evidence>
<evidence type="ECO:0008006" key="5">
    <source>
        <dbReference type="Google" id="ProtNLM"/>
    </source>
</evidence>
<feature type="coiled-coil region" evidence="1">
    <location>
        <begin position="217"/>
        <end position="244"/>
    </location>
</feature>
<dbReference type="Proteomes" id="UP001198901">
    <property type="component" value="Unassembled WGS sequence"/>
</dbReference>
<feature type="signal peptide" evidence="2">
    <location>
        <begin position="1"/>
        <end position="23"/>
    </location>
</feature>
<dbReference type="PROSITE" id="PS51257">
    <property type="entry name" value="PROKAR_LIPOPROTEIN"/>
    <property type="match status" value="1"/>
</dbReference>
<feature type="chain" id="PRO_5046387025" description="Lipocalin-like domain-containing protein" evidence="2">
    <location>
        <begin position="24"/>
        <end position="963"/>
    </location>
</feature>
<organism evidence="3 4">
    <name type="scientific">Winogradskyella alexanderae</name>
    <dbReference type="NCBI Taxonomy" id="2877123"/>
    <lineage>
        <taxon>Bacteria</taxon>
        <taxon>Pseudomonadati</taxon>
        <taxon>Bacteroidota</taxon>
        <taxon>Flavobacteriia</taxon>
        <taxon>Flavobacteriales</taxon>
        <taxon>Flavobacteriaceae</taxon>
        <taxon>Winogradskyella</taxon>
    </lineage>
</organism>